<comment type="caution">
    <text evidence="2">The sequence shown here is derived from an EMBL/GenBank/DDBJ whole genome shotgun (WGS) entry which is preliminary data.</text>
</comment>
<dbReference type="EMBL" id="CSBK01000922">
    <property type="protein sequence ID" value="COY09824.1"/>
    <property type="molecule type" value="Genomic_DNA"/>
</dbReference>
<dbReference type="Proteomes" id="UP000039021">
    <property type="component" value="Unassembled WGS sequence"/>
</dbReference>
<organism evidence="2 3">
    <name type="scientific">Mycobacterium tuberculosis</name>
    <dbReference type="NCBI Taxonomy" id="1773"/>
    <lineage>
        <taxon>Bacteria</taxon>
        <taxon>Bacillati</taxon>
        <taxon>Actinomycetota</taxon>
        <taxon>Actinomycetes</taxon>
        <taxon>Mycobacteriales</taxon>
        <taxon>Mycobacteriaceae</taxon>
        <taxon>Mycobacterium</taxon>
        <taxon>Mycobacterium tuberculosis complex</taxon>
    </lineage>
</organism>
<sequence length="83" mass="9099">MGRMVWSSHGDTVDKGPGKSGPSNTSRDTRRCVQVRPLLDGAEIMMSPSRNCRASHRRLSAINDRYTTRSVIGCSEFMAVTVG</sequence>
<dbReference type="AlphaFoldDB" id="A0A916LBQ3"/>
<evidence type="ECO:0000313" key="3">
    <source>
        <dbReference type="Proteomes" id="UP000039021"/>
    </source>
</evidence>
<accession>A0A916LBQ3</accession>
<proteinExistence type="predicted"/>
<reference evidence="3" key="1">
    <citation type="submission" date="2015-03" db="EMBL/GenBank/DDBJ databases">
        <authorList>
            <consortium name="Pathogen Informatics"/>
        </authorList>
    </citation>
    <scope>NUCLEOTIDE SEQUENCE [LARGE SCALE GENOMIC DNA]</scope>
    <source>
        <strain evidence="3">N09902308</strain>
    </source>
</reference>
<evidence type="ECO:0000256" key="1">
    <source>
        <dbReference type="SAM" id="MobiDB-lite"/>
    </source>
</evidence>
<feature type="region of interest" description="Disordered" evidence="1">
    <location>
        <begin position="1"/>
        <end position="31"/>
    </location>
</feature>
<evidence type="ECO:0000313" key="2">
    <source>
        <dbReference type="EMBL" id="COY09824.1"/>
    </source>
</evidence>
<gene>
    <name evidence="2" type="ORF">ERS007739_02121</name>
</gene>
<protein>
    <submittedName>
        <fullName evidence="2">Uncharacterized protein</fullName>
    </submittedName>
</protein>
<name>A0A916LBQ3_MYCTX</name>